<evidence type="ECO:0000259" key="12">
    <source>
        <dbReference type="PROSITE" id="PS50048"/>
    </source>
</evidence>
<evidence type="ECO:0000256" key="2">
    <source>
        <dbReference type="ARBA" id="ARBA00010855"/>
    </source>
</evidence>
<evidence type="ECO:0000256" key="5">
    <source>
        <dbReference type="ARBA" id="ARBA00022833"/>
    </source>
</evidence>
<evidence type="ECO:0000256" key="6">
    <source>
        <dbReference type="ARBA" id="ARBA00023015"/>
    </source>
</evidence>
<dbReference type="STRING" id="71784.A0A1Y2B884"/>
<feature type="region of interest" description="Disordered" evidence="11">
    <location>
        <begin position="1"/>
        <end position="55"/>
    </location>
</feature>
<evidence type="ECO:0000256" key="8">
    <source>
        <dbReference type="ARBA" id="ARBA00023163"/>
    </source>
</evidence>
<keyword evidence="8" id="KW-0804">Transcription</keyword>
<dbReference type="PANTHER" id="PTHR47659">
    <property type="entry name" value="ZN(II)2CYS6 TRANSCRIPTION FACTOR (EUROFUNG)-RELATED"/>
    <property type="match status" value="1"/>
</dbReference>
<keyword evidence="9" id="KW-0539">Nucleus</keyword>
<dbReference type="GO" id="GO:0006094">
    <property type="term" value="P:gluconeogenesis"/>
    <property type="evidence" value="ECO:0007669"/>
    <property type="project" value="UniProtKB-KW"/>
</dbReference>
<comment type="caution">
    <text evidence="13">The sequence shown here is derived from an EMBL/GenBank/DDBJ whole genome shotgun (WGS) entry which is preliminary data.</text>
</comment>
<accession>A0A1Y2B884</accession>
<dbReference type="InterPro" id="IPR056751">
    <property type="entry name" value="PAS_13"/>
</dbReference>
<keyword evidence="5" id="KW-0862">Zinc</keyword>
<gene>
    <name evidence="13" type="ORF">BCR39DRAFT_564755</name>
</gene>
<feature type="domain" description="Zn(2)-C6 fungal-type" evidence="12">
    <location>
        <begin position="58"/>
        <end position="89"/>
    </location>
</feature>
<dbReference type="SUPFAM" id="SSF57701">
    <property type="entry name" value="Zn2/Cys6 DNA-binding domain"/>
    <property type="match status" value="1"/>
</dbReference>
<dbReference type="GO" id="GO:0000977">
    <property type="term" value="F:RNA polymerase II transcription regulatory region sequence-specific DNA binding"/>
    <property type="evidence" value="ECO:0007669"/>
    <property type="project" value="TreeGrafter"/>
</dbReference>
<protein>
    <recommendedName>
        <fullName evidence="10">Transcription activator of gluconeogenesis ERT1</fullName>
    </recommendedName>
</protein>
<name>A0A1Y2B884_9TREE</name>
<dbReference type="Gene3D" id="4.10.240.10">
    <property type="entry name" value="Zn(2)-C6 fungal-type DNA-binding domain"/>
    <property type="match status" value="1"/>
</dbReference>
<proteinExistence type="inferred from homology"/>
<feature type="region of interest" description="Disordered" evidence="11">
    <location>
        <begin position="284"/>
        <end position="309"/>
    </location>
</feature>
<dbReference type="InParanoid" id="A0A1Y2B884"/>
<keyword evidence="7" id="KW-0238">DNA-binding</keyword>
<dbReference type="PROSITE" id="PS50048">
    <property type="entry name" value="ZN2_CY6_FUNGAL_2"/>
    <property type="match status" value="1"/>
</dbReference>
<comment type="subcellular location">
    <subcellularLocation>
        <location evidence="1">Nucleus</location>
    </subcellularLocation>
</comment>
<evidence type="ECO:0000256" key="1">
    <source>
        <dbReference type="ARBA" id="ARBA00004123"/>
    </source>
</evidence>
<dbReference type="InterPro" id="IPR050335">
    <property type="entry name" value="ERT1_acuK_gluconeogen_tf"/>
</dbReference>
<dbReference type="AlphaFoldDB" id="A0A1Y2B884"/>
<dbReference type="EMBL" id="MCFC01000017">
    <property type="protein sequence ID" value="ORY31039.1"/>
    <property type="molecule type" value="Genomic_DNA"/>
</dbReference>
<dbReference type="GO" id="GO:0008270">
    <property type="term" value="F:zinc ion binding"/>
    <property type="evidence" value="ECO:0007669"/>
    <property type="project" value="InterPro"/>
</dbReference>
<dbReference type="InterPro" id="IPR036864">
    <property type="entry name" value="Zn2-C6_fun-type_DNA-bd_sf"/>
</dbReference>
<dbReference type="Pfam" id="PF24990">
    <property type="entry name" value="PAS_13"/>
    <property type="match status" value="1"/>
</dbReference>
<dbReference type="Proteomes" id="UP000193986">
    <property type="component" value="Unassembled WGS sequence"/>
</dbReference>
<feature type="compositionally biased region" description="Polar residues" evidence="11">
    <location>
        <begin position="115"/>
        <end position="124"/>
    </location>
</feature>
<keyword evidence="14" id="KW-1185">Reference proteome</keyword>
<keyword evidence="4" id="KW-0479">Metal-binding</keyword>
<dbReference type="GO" id="GO:0005634">
    <property type="term" value="C:nucleus"/>
    <property type="evidence" value="ECO:0007669"/>
    <property type="project" value="UniProtKB-SubCell"/>
</dbReference>
<evidence type="ECO:0000256" key="3">
    <source>
        <dbReference type="ARBA" id="ARBA00022432"/>
    </source>
</evidence>
<feature type="region of interest" description="Disordered" evidence="11">
    <location>
        <begin position="102"/>
        <end position="124"/>
    </location>
</feature>
<keyword evidence="3" id="KW-0312">Gluconeogenesis</keyword>
<keyword evidence="6" id="KW-0805">Transcription regulation</keyword>
<sequence length="519" mass="56807">MQAKQEAWSRAAQSSSGSVSPGSSAASRSPDMPRAPLHGRPKGKARDESKTRRKVAKACLACQKSHLTCDEKRPCTRCAKKGIGDQCVEGVRKKAKYLLEGDERAGSSAPPPTHASISPTANAPNLVSSLPVTIPQMLPEQQGQGQARTDDVWLSAPLDGGDGNLYSDGVWAASNPPAYNQDQSGLYPYGATAASTEYQMLDSMFSSMSPVFSNSFDLSSAPVPDQQAMQPDLSYLDPNSNTGVPPLISPNWTLPSSPNELARLAQYPTTQNTDLTSNPFDYIAQPPAPPSQADNNDGPFTHAPLAGSSRGLTPTEVYRNVVKPYDYTEGYHFLMEYLTQNFEQREVLRVVRSLASYRPSLIALQMPMSEEDEIFLERSFQRTLIELEKLISYSATPTAVFRRTGEVVYANPEFLKLASTTSNELMGNGRRYVYQLFAKHSVVEYWENFSVHAFENTTQNFFMSLGLVNPDSRQGGYAGGQGENGLGMDIKCSCCFTIRRDVFDLPSVVIGQFLPVPDA</sequence>
<dbReference type="SMART" id="SM00066">
    <property type="entry name" value="GAL4"/>
    <property type="match status" value="1"/>
</dbReference>
<evidence type="ECO:0000256" key="7">
    <source>
        <dbReference type="ARBA" id="ARBA00023125"/>
    </source>
</evidence>
<dbReference type="OrthoDB" id="2538135at2759"/>
<feature type="compositionally biased region" description="Low complexity" evidence="11">
    <location>
        <begin position="9"/>
        <end position="30"/>
    </location>
</feature>
<dbReference type="GO" id="GO:0009267">
    <property type="term" value="P:cellular response to starvation"/>
    <property type="evidence" value="ECO:0007669"/>
    <property type="project" value="TreeGrafter"/>
</dbReference>
<evidence type="ECO:0000313" key="13">
    <source>
        <dbReference type="EMBL" id="ORY31039.1"/>
    </source>
</evidence>
<comment type="similarity">
    <text evidence="2">Belongs to the ERT1/acuK family.</text>
</comment>
<reference evidence="13 14" key="1">
    <citation type="submission" date="2016-07" db="EMBL/GenBank/DDBJ databases">
        <title>Pervasive Adenine N6-methylation of Active Genes in Fungi.</title>
        <authorList>
            <consortium name="DOE Joint Genome Institute"/>
            <person name="Mondo S.J."/>
            <person name="Dannebaum R.O."/>
            <person name="Kuo R.C."/>
            <person name="Labutti K."/>
            <person name="Haridas S."/>
            <person name="Kuo A."/>
            <person name="Salamov A."/>
            <person name="Ahrendt S.R."/>
            <person name="Lipzen A."/>
            <person name="Sullivan W."/>
            <person name="Andreopoulos W.B."/>
            <person name="Clum A."/>
            <person name="Lindquist E."/>
            <person name="Daum C."/>
            <person name="Ramamoorthy G.K."/>
            <person name="Gryganskyi A."/>
            <person name="Culley D."/>
            <person name="Magnuson J.K."/>
            <person name="James T.Y."/>
            <person name="O'Malley M.A."/>
            <person name="Stajich J.E."/>
            <person name="Spatafora J.W."/>
            <person name="Visel A."/>
            <person name="Grigoriev I.V."/>
        </authorList>
    </citation>
    <scope>NUCLEOTIDE SEQUENCE [LARGE SCALE GENOMIC DNA]</scope>
    <source>
        <strain evidence="13 14">68-887.2</strain>
    </source>
</reference>
<evidence type="ECO:0000256" key="10">
    <source>
        <dbReference type="ARBA" id="ARBA00040903"/>
    </source>
</evidence>
<dbReference type="PANTHER" id="PTHR47659:SF1">
    <property type="entry name" value="TRANSCRIPTION ACTIVATOR OF GLUCONEOGENESIS ERT1"/>
    <property type="match status" value="1"/>
</dbReference>
<evidence type="ECO:0000256" key="9">
    <source>
        <dbReference type="ARBA" id="ARBA00023242"/>
    </source>
</evidence>
<organism evidence="13 14">
    <name type="scientific">Naematelia encephala</name>
    <dbReference type="NCBI Taxonomy" id="71784"/>
    <lineage>
        <taxon>Eukaryota</taxon>
        <taxon>Fungi</taxon>
        <taxon>Dikarya</taxon>
        <taxon>Basidiomycota</taxon>
        <taxon>Agaricomycotina</taxon>
        <taxon>Tremellomycetes</taxon>
        <taxon>Tremellales</taxon>
        <taxon>Naemateliaceae</taxon>
        <taxon>Naematelia</taxon>
    </lineage>
</organism>
<evidence type="ECO:0000256" key="4">
    <source>
        <dbReference type="ARBA" id="ARBA00022723"/>
    </source>
</evidence>
<dbReference type="GO" id="GO:0000981">
    <property type="term" value="F:DNA-binding transcription factor activity, RNA polymerase II-specific"/>
    <property type="evidence" value="ECO:0007669"/>
    <property type="project" value="InterPro"/>
</dbReference>
<dbReference type="InterPro" id="IPR001138">
    <property type="entry name" value="Zn2Cys6_DnaBD"/>
</dbReference>
<dbReference type="Pfam" id="PF00172">
    <property type="entry name" value="Zn_clus"/>
    <property type="match status" value="1"/>
</dbReference>
<dbReference type="CDD" id="cd00067">
    <property type="entry name" value="GAL4"/>
    <property type="match status" value="1"/>
</dbReference>
<evidence type="ECO:0000256" key="11">
    <source>
        <dbReference type="SAM" id="MobiDB-lite"/>
    </source>
</evidence>
<evidence type="ECO:0000313" key="14">
    <source>
        <dbReference type="Proteomes" id="UP000193986"/>
    </source>
</evidence>